<keyword evidence="1" id="KW-1133">Transmembrane helix</keyword>
<feature type="transmembrane region" description="Helical" evidence="1">
    <location>
        <begin position="67"/>
        <end position="88"/>
    </location>
</feature>
<proteinExistence type="predicted"/>
<dbReference type="Proteomes" id="UP000289738">
    <property type="component" value="Chromosome A08"/>
</dbReference>
<evidence type="ECO:0000313" key="2">
    <source>
        <dbReference type="EMBL" id="RYR42544.1"/>
    </source>
</evidence>
<dbReference type="AlphaFoldDB" id="A0A445BV03"/>
<evidence type="ECO:0000256" key="1">
    <source>
        <dbReference type="SAM" id="Phobius"/>
    </source>
</evidence>
<keyword evidence="3" id="KW-1185">Reference proteome</keyword>
<sequence length="172" mass="19746">MASFFVMNDDGMFEKKKRGRESRGLHLLPRCQEPNYPKLFWLLITLMIQFYGELIWFGFIIMSSKQFLFICFIMSIFTFILCILINLYSEDGLREIEDFGRTVPLELTVYPGEGDFEILSLSGHFVNEEDGSVDWRLGITLADSDSDKEAFGGSSINTLIASDTPSNYFLEL</sequence>
<organism evidence="2 3">
    <name type="scientific">Arachis hypogaea</name>
    <name type="common">Peanut</name>
    <dbReference type="NCBI Taxonomy" id="3818"/>
    <lineage>
        <taxon>Eukaryota</taxon>
        <taxon>Viridiplantae</taxon>
        <taxon>Streptophyta</taxon>
        <taxon>Embryophyta</taxon>
        <taxon>Tracheophyta</taxon>
        <taxon>Spermatophyta</taxon>
        <taxon>Magnoliopsida</taxon>
        <taxon>eudicotyledons</taxon>
        <taxon>Gunneridae</taxon>
        <taxon>Pentapetalae</taxon>
        <taxon>rosids</taxon>
        <taxon>fabids</taxon>
        <taxon>Fabales</taxon>
        <taxon>Fabaceae</taxon>
        <taxon>Papilionoideae</taxon>
        <taxon>50 kb inversion clade</taxon>
        <taxon>dalbergioids sensu lato</taxon>
        <taxon>Dalbergieae</taxon>
        <taxon>Pterocarpus clade</taxon>
        <taxon>Arachis</taxon>
    </lineage>
</organism>
<reference evidence="2 3" key="1">
    <citation type="submission" date="2019-01" db="EMBL/GenBank/DDBJ databases">
        <title>Sequencing of cultivated peanut Arachis hypogaea provides insights into genome evolution and oil improvement.</title>
        <authorList>
            <person name="Chen X."/>
        </authorList>
    </citation>
    <scope>NUCLEOTIDE SEQUENCE [LARGE SCALE GENOMIC DNA]</scope>
    <source>
        <strain evidence="3">cv. Fuhuasheng</strain>
        <tissue evidence="2">Leaves</tissue>
    </source>
</reference>
<protein>
    <submittedName>
        <fullName evidence="2">Uncharacterized protein</fullName>
    </submittedName>
</protein>
<feature type="transmembrane region" description="Helical" evidence="1">
    <location>
        <begin position="39"/>
        <end position="61"/>
    </location>
</feature>
<name>A0A445BV03_ARAHY</name>
<keyword evidence="1" id="KW-0472">Membrane</keyword>
<evidence type="ECO:0000313" key="3">
    <source>
        <dbReference type="Proteomes" id="UP000289738"/>
    </source>
</evidence>
<gene>
    <name evidence="2" type="ORF">Ahy_A08g039012</name>
</gene>
<comment type="caution">
    <text evidence="2">The sequence shown here is derived from an EMBL/GenBank/DDBJ whole genome shotgun (WGS) entry which is preliminary data.</text>
</comment>
<accession>A0A445BV03</accession>
<keyword evidence="1" id="KW-0812">Transmembrane</keyword>
<dbReference type="EMBL" id="SDMP01000008">
    <property type="protein sequence ID" value="RYR42544.1"/>
    <property type="molecule type" value="Genomic_DNA"/>
</dbReference>